<reference evidence="17" key="1">
    <citation type="submission" date="2020-11" db="EMBL/GenBank/DDBJ databases">
        <authorList>
            <person name="Tran Van P."/>
        </authorList>
    </citation>
    <scope>NUCLEOTIDE SEQUENCE</scope>
</reference>
<evidence type="ECO:0000256" key="1">
    <source>
        <dbReference type="ARBA" id="ARBA00004167"/>
    </source>
</evidence>
<protein>
    <submittedName>
        <fullName evidence="17">Uncharacterized protein</fullName>
    </submittedName>
</protein>
<proteinExistence type="predicted"/>
<dbReference type="GO" id="GO:0008045">
    <property type="term" value="P:motor neuron axon guidance"/>
    <property type="evidence" value="ECO:0007669"/>
    <property type="project" value="TreeGrafter"/>
</dbReference>
<dbReference type="InterPro" id="IPR051216">
    <property type="entry name" value="Teneurin"/>
</dbReference>
<evidence type="ECO:0000259" key="12">
    <source>
        <dbReference type="Pfam" id="PF23093"/>
    </source>
</evidence>
<dbReference type="InterPro" id="IPR028916">
    <property type="entry name" value="Tox-GHH_dom"/>
</dbReference>
<evidence type="ECO:0000256" key="2">
    <source>
        <dbReference type="ARBA" id="ARBA00004236"/>
    </source>
</evidence>
<evidence type="ECO:0000259" key="11">
    <source>
        <dbReference type="Pfam" id="PF15636"/>
    </source>
</evidence>
<dbReference type="EMBL" id="LR899590">
    <property type="protein sequence ID" value="CAD7240905.1"/>
    <property type="molecule type" value="Genomic_DNA"/>
</dbReference>
<keyword evidence="5" id="KW-0812">Transmembrane</keyword>
<dbReference type="Pfam" id="PF24329">
    <property type="entry name" value="FN-plug_TEN1-4"/>
    <property type="match status" value="1"/>
</dbReference>
<evidence type="ECO:0000256" key="6">
    <source>
        <dbReference type="ARBA" id="ARBA00022737"/>
    </source>
</evidence>
<feature type="domain" description="Teneurin TTR-like" evidence="14">
    <location>
        <begin position="461"/>
        <end position="545"/>
    </location>
</feature>
<dbReference type="PANTHER" id="PTHR11219">
    <property type="entry name" value="TENEURIN AND N-ACETYLGLUCOSAMINE-1-PHOSPHODIESTER ALPHA-N-ACETYLGLUCOSAMINIDASE"/>
    <property type="match status" value="1"/>
</dbReference>
<dbReference type="Pfam" id="PF25021">
    <property type="entry name" value="TEN_NHL"/>
    <property type="match status" value="1"/>
</dbReference>
<keyword evidence="18" id="KW-1185">Reference proteome</keyword>
<dbReference type="InterPro" id="IPR011042">
    <property type="entry name" value="6-blade_b-propeller_TolB-like"/>
</dbReference>
<evidence type="ECO:0000259" key="15">
    <source>
        <dbReference type="Pfam" id="PF25021"/>
    </source>
</evidence>
<sequence>MPWRLSEGPQSCTDSAVRTTAGSCPSSSSDTFQSTKGSIDPQGDKKSVIQTMPPDGTTFARVSLGELLKKHLPGYGYWNLQFFIMEPGYLRFNWSIPRGASLGIYARRNALPSHTQFHFSRVVQGFRSTSVPLRSTRSLHSPPLVGVEFVEWMDSGHWFVSIYNDDGEEEEAHLRCVQNCAVGMANMLEVNAFATLVGKGKNATCSIMNVKFQIAMGMANALMANVFALLDSKGLHVNKWTVHIQPAEVEAFAWMASASVREVGRALIVEKWTVRLFTAFLIVPVMGLSLQTHFNVFVMKAGQALAVLKRRARKTVGKMESVKMENAFVNWDGPDQHVCNVYVILAAQNMASAKMALVFVLMAGMEPIAAWRDAQALVVVQVKADVLEVILKSGNGLIDCEDPECCDNEDCIRSQLCIQSADPREILLRKQPPASTASFFQRMKFLIEDGNIQRYARDSSFNESRAAVVRGRVVMEGGTGVPGVRVSSSDPKEGFTLTRQGGWFDFLVNGGGSITLQFGRAPFRARYRTLLVPWNQVVLVEDVIMSKEEEVEVGESEGTTKGRPSIPCVPHDHDAMRPLVFPAWKHSFVGGCPEMPGILTESQVLLESLPIPGSGIHLLYLSSRARGFASTLQLRLTPDSVPSLLRRVHLRISIEGSQFSKVFEADPNIKFTFAWDKYNVYRQRVYGVTSAIVHVGYEYEDCSFVIWHVQSTHLLGHDMTISDIGGWNLHIHHHYNFHQGVVERGDGKSMYLSEEAYHLNTLVGTGSRRQLICTPEDCDVASTKAALLAPMALASGPDGSLYIGDFNLIRARLPSGQLSTLFSLNTSSVSYRYYMGVNPVSGLLYVSIPENHQIIRVDPITKKWDIVVGNGEECLPGDESQCGDGSRARDAKLIYPKGIAFTSHGTMYVADGTNIRVVDQDGLINTLIGSQHHRGHWEPFPCSGSIPIHEVSLRWPTAMAVNPLDDTLYFIDDNLILRVTRDFQVRMVAGQGLHCPRKTQGYSPDVAAQAFLTSPQSLAFSQNGNLYVAESNSERVNRVRLIQSDGTIHRFAGADSKCNCLEPDCQCFVEAERATAGRFGTISSLAVSPDGVVHIADQGNLRIRSVHAQLPTLDEDFMYRVPSPSTKEMFVFNRFGQHVATRDLITGQEIYTFLYTVNTSNGKLSGVTDASGRKISILRDYKNDVNAIENFQNEKCHLEMSRLKQLAYFSSPEHHNITFTYQGAMGLLTSRLDNLEISFKYSYDIHGRLISAVLPTGDVVELAFNLDARGASVLMTQNTDFPVSFFIQTSTVRTMIGESQSYVSLKEDGRGIWSLPWDHRITLDPFPGQLSLEVAGELVNQVTWHYNKVKNKGESRFLEDSSSWSGIFQKSMWVNGQEILSMEYSPKDRIQAVVAKKRGQLLNITYDTLGRPIRWDAPAGLAPCLVKYDQYGRLIMLEWGRILYRYVYDTQGRIKEVHHNGLLQVTFSYPPTSSRKPQKIQYAGGEEYQMGYDTVGGLSAITTPRGTRHHFSLHPTFGSYTLLYVTPSSPSPYALSVSSFGQILKSSGPGHLARVYYGYGEDGLLSEELFGRASITYTYSKSRRLLRSVRITSIEDWLQQIDYIYHGGLLKQEQIEFVSTSQGSTLRAIVKYQYDGNARLSKVEIQINGQEKEAKRFHTSPWDARVERIDHLEISYPSENKVLLTLEEDSFTGIYISGEEGYLEEKVFTWRHGDIWSLKVNSNAMGKVVDTLVTVGNKGISTRTYAYNANGQLSEATVGDRSFAYGYDENGNLVRIKEEEAEVKLTYDQADRLASYDGRSWNEYDEDGRTVHSHAGELAFIYDAKSQLIEVYKEDAFRISYAYDHLGRLVKRWDHQGHSTIFFYTDPSEKSRVTFVHFPEKSQTLSLTYDHHGHLVVMERSTWQKPRQRFYVATDHVGSPLVVFSKDGQVVKTIERTPFGKILNDSNPDLYLPVDFSGGICDPQTGLIHFSSQVYDSWSAQYLNPSWMKMFVHLTSPLQLFIYRFRDNDPISPKVASAPLTMSGDLVSWLSELGYDLETLLGSWHMEKERLDRGGVRSSSLSSSIIQLRSPFKLISGLECDIHASIQSFQDLSLLTRGEMMQGSKSILPHLGQHLASRVPPFGRGILMSRSRIDGRAVVQSVTGANPILLDVITSVFNDSHPLDLQFLDGTQEKFYFVKTGPAQRNNDVEQLRRLARFFNVSTEGKVIRLYNWDTDIRIHYGPSVEEVQKELLAGIQTETIQKAWLFERSLVDRGFVHKWSPEEVQELLNTGVVRGYRGVLSHSRPDMSGDPANVVWERT</sequence>
<keyword evidence="8" id="KW-0472">Membrane</keyword>
<dbReference type="Gene3D" id="2.120.10.30">
    <property type="entry name" value="TolB, C-terminal domain"/>
    <property type="match status" value="2"/>
</dbReference>
<dbReference type="Gene3D" id="2.180.10.10">
    <property type="entry name" value="RHS repeat-associated core"/>
    <property type="match status" value="1"/>
</dbReference>
<evidence type="ECO:0000313" key="18">
    <source>
        <dbReference type="Proteomes" id="UP000677054"/>
    </source>
</evidence>
<keyword evidence="9" id="KW-1015">Disulfide bond</keyword>
<evidence type="ECO:0000256" key="10">
    <source>
        <dbReference type="SAM" id="MobiDB-lite"/>
    </source>
</evidence>
<comment type="subcellular location">
    <subcellularLocation>
        <location evidence="2">Cell membrane</location>
    </subcellularLocation>
    <subcellularLocation>
        <location evidence="1">Membrane</location>
        <topology evidence="1">Single-pass membrane protein</topology>
    </subcellularLocation>
</comment>
<dbReference type="SUPFAM" id="SSF101898">
    <property type="entry name" value="NHL repeat"/>
    <property type="match status" value="1"/>
</dbReference>
<keyword evidence="4" id="KW-0245">EGF-like domain</keyword>
<evidence type="ECO:0000256" key="9">
    <source>
        <dbReference type="ARBA" id="ARBA00023157"/>
    </source>
</evidence>
<evidence type="ECO:0000313" key="17">
    <source>
        <dbReference type="EMBL" id="CAD7240905.1"/>
    </source>
</evidence>
<feature type="region of interest" description="Disordered" evidence="10">
    <location>
        <begin position="1"/>
        <end position="52"/>
    </location>
</feature>
<evidence type="ECO:0000259" key="13">
    <source>
        <dbReference type="Pfam" id="PF24329"/>
    </source>
</evidence>
<dbReference type="InterPro" id="IPR006530">
    <property type="entry name" value="YD"/>
</dbReference>
<accession>A0A7R8X740</accession>
<name>A0A7R8X740_9CRUS</name>
<feature type="compositionally biased region" description="Polar residues" evidence="10">
    <location>
        <begin position="8"/>
        <end position="37"/>
    </location>
</feature>
<evidence type="ECO:0000256" key="7">
    <source>
        <dbReference type="ARBA" id="ARBA00022989"/>
    </source>
</evidence>
<dbReference type="PANTHER" id="PTHR11219:SF69">
    <property type="entry name" value="TENEURIN-A"/>
    <property type="match status" value="1"/>
</dbReference>
<feature type="domain" description="Tox-GHH" evidence="11">
    <location>
        <begin position="2232"/>
        <end position="2296"/>
    </location>
</feature>
<dbReference type="Pfam" id="PF25023">
    <property type="entry name" value="TEN_YD-shell"/>
    <property type="match status" value="1"/>
</dbReference>
<evidence type="ECO:0000256" key="5">
    <source>
        <dbReference type="ARBA" id="ARBA00022692"/>
    </source>
</evidence>
<keyword evidence="3" id="KW-1003">Cell membrane</keyword>
<dbReference type="NCBIfam" id="TIGR01643">
    <property type="entry name" value="YD_repeat_2x"/>
    <property type="match status" value="1"/>
</dbReference>
<dbReference type="EMBL" id="CAJPEV010000073">
    <property type="protein sequence ID" value="CAG0880100.1"/>
    <property type="molecule type" value="Genomic_DNA"/>
</dbReference>
<evidence type="ECO:0000259" key="14">
    <source>
        <dbReference type="Pfam" id="PF25020"/>
    </source>
</evidence>
<dbReference type="Pfam" id="PF15636">
    <property type="entry name" value="Tox-GHH"/>
    <property type="match status" value="1"/>
</dbReference>
<dbReference type="Pfam" id="PF23093">
    <property type="entry name" value="GBD_Tenm3"/>
    <property type="match status" value="1"/>
</dbReference>
<dbReference type="Proteomes" id="UP000677054">
    <property type="component" value="Unassembled WGS sequence"/>
</dbReference>
<dbReference type="InterPro" id="IPR057627">
    <property type="entry name" value="FN-plug_TEN1-4"/>
</dbReference>
<evidence type="ECO:0000256" key="8">
    <source>
        <dbReference type="ARBA" id="ARBA00023136"/>
    </source>
</evidence>
<dbReference type="InterPro" id="IPR056822">
    <property type="entry name" value="TEN_NHL"/>
</dbReference>
<feature type="domain" description="Teneurin 1-4-like FN-plug" evidence="13">
    <location>
        <begin position="632"/>
        <end position="710"/>
    </location>
</feature>
<dbReference type="GO" id="GO:0005886">
    <property type="term" value="C:plasma membrane"/>
    <property type="evidence" value="ECO:0007669"/>
    <property type="project" value="UniProtKB-SubCell"/>
</dbReference>
<dbReference type="Pfam" id="PF25020">
    <property type="entry name" value="TTR_TEN1-4"/>
    <property type="match status" value="1"/>
</dbReference>
<organism evidence="17">
    <name type="scientific">Darwinula stevensoni</name>
    <dbReference type="NCBI Taxonomy" id="69355"/>
    <lineage>
        <taxon>Eukaryota</taxon>
        <taxon>Metazoa</taxon>
        <taxon>Ecdysozoa</taxon>
        <taxon>Arthropoda</taxon>
        <taxon>Crustacea</taxon>
        <taxon>Oligostraca</taxon>
        <taxon>Ostracoda</taxon>
        <taxon>Podocopa</taxon>
        <taxon>Podocopida</taxon>
        <taxon>Darwinulocopina</taxon>
        <taxon>Darwinuloidea</taxon>
        <taxon>Darwinulidae</taxon>
        <taxon>Darwinula</taxon>
    </lineage>
</organism>
<feature type="domain" description="Teneurin-like YD-shell" evidence="16">
    <location>
        <begin position="1119"/>
        <end position="2011"/>
    </location>
</feature>
<keyword evidence="6" id="KW-0677">Repeat</keyword>
<gene>
    <name evidence="17" type="ORF">DSTB1V02_LOCUS907</name>
</gene>
<feature type="domain" description="Teneurin NHL" evidence="15">
    <location>
        <begin position="760"/>
        <end position="1106"/>
    </location>
</feature>
<keyword evidence="7" id="KW-1133">Transmembrane helix</keyword>
<evidence type="ECO:0000259" key="16">
    <source>
        <dbReference type="Pfam" id="PF25023"/>
    </source>
</evidence>
<dbReference type="InterPro" id="IPR056820">
    <property type="entry name" value="TEN_TTR-like"/>
</dbReference>
<evidence type="ECO:0000256" key="4">
    <source>
        <dbReference type="ARBA" id="ARBA00022536"/>
    </source>
</evidence>
<feature type="domain" description="Teneurin-1-4-like galactose-binding" evidence="12">
    <location>
        <begin position="57"/>
        <end position="173"/>
    </location>
</feature>
<evidence type="ECO:0000256" key="3">
    <source>
        <dbReference type="ARBA" id="ARBA00022475"/>
    </source>
</evidence>
<dbReference type="InterPro" id="IPR056823">
    <property type="entry name" value="TEN-like_YD-shell"/>
</dbReference>
<dbReference type="InterPro" id="IPR057629">
    <property type="entry name" value="Teneurin1-4_GBD"/>
</dbReference>
<dbReference type="OrthoDB" id="442731at2759"/>